<accession>M2MA35</accession>
<reference evidence="1 2" key="1">
    <citation type="journal article" date="2012" name="PLoS Pathog.">
        <title>Diverse lifestyles and strategies of plant pathogenesis encoded in the genomes of eighteen Dothideomycetes fungi.</title>
        <authorList>
            <person name="Ohm R.A."/>
            <person name="Feau N."/>
            <person name="Henrissat B."/>
            <person name="Schoch C.L."/>
            <person name="Horwitz B.A."/>
            <person name="Barry K.W."/>
            <person name="Condon B.J."/>
            <person name="Copeland A.C."/>
            <person name="Dhillon B."/>
            <person name="Glaser F."/>
            <person name="Hesse C.N."/>
            <person name="Kosti I."/>
            <person name="LaButti K."/>
            <person name="Lindquist E.A."/>
            <person name="Lucas S."/>
            <person name="Salamov A.A."/>
            <person name="Bradshaw R.E."/>
            <person name="Ciuffetti L."/>
            <person name="Hamelin R.C."/>
            <person name="Kema G.H.J."/>
            <person name="Lawrence C."/>
            <person name="Scott J.A."/>
            <person name="Spatafora J.W."/>
            <person name="Turgeon B.G."/>
            <person name="de Wit P.J.G.M."/>
            <person name="Zhong S."/>
            <person name="Goodwin S.B."/>
            <person name="Grigoriev I.V."/>
        </authorList>
    </citation>
    <scope>NUCLEOTIDE SEQUENCE [LARGE SCALE GENOMIC DNA]</scope>
    <source>
        <strain evidence="1 2">UAMH 10762</strain>
    </source>
</reference>
<protein>
    <submittedName>
        <fullName evidence="1">Uncharacterized protein</fullName>
    </submittedName>
</protein>
<dbReference type="AlphaFoldDB" id="M2MA35"/>
<name>M2MA35_BAUPA</name>
<dbReference type="HOGENOM" id="CLU_1396058_0_0_1"/>
<organism evidence="1 2">
    <name type="scientific">Baudoinia panamericana (strain UAMH 10762)</name>
    <name type="common">Angels' share fungus</name>
    <name type="synonym">Baudoinia compniacensis (strain UAMH 10762)</name>
    <dbReference type="NCBI Taxonomy" id="717646"/>
    <lineage>
        <taxon>Eukaryota</taxon>
        <taxon>Fungi</taxon>
        <taxon>Dikarya</taxon>
        <taxon>Ascomycota</taxon>
        <taxon>Pezizomycotina</taxon>
        <taxon>Dothideomycetes</taxon>
        <taxon>Dothideomycetidae</taxon>
        <taxon>Mycosphaerellales</taxon>
        <taxon>Teratosphaeriaceae</taxon>
        <taxon>Baudoinia</taxon>
    </lineage>
</organism>
<dbReference type="Proteomes" id="UP000011761">
    <property type="component" value="Unassembled WGS sequence"/>
</dbReference>
<sequence>MSLYNFSVSALDSLHQCIRLRNGTKETSVTHGACTPWHLRHASSGDRTQYLQLAHDVLNLRQTCTLFAKIGEDHVPNEELVYYNAASWTAYTTWSNTQSSLSKWNHCCSMETASDRTGTSDLGERKWHFRMRACSSSGDAGYENSGSPRYRRAYLRQTRKQVEEARGWKDLESVMSAYKAFAELVDEQKAMVREE</sequence>
<dbReference type="KEGG" id="bcom:BAUCODRAFT_237253"/>
<evidence type="ECO:0000313" key="1">
    <source>
        <dbReference type="EMBL" id="EMC93336.1"/>
    </source>
</evidence>
<dbReference type="GeneID" id="19110072"/>
<evidence type="ECO:0000313" key="2">
    <source>
        <dbReference type="Proteomes" id="UP000011761"/>
    </source>
</evidence>
<gene>
    <name evidence="1" type="ORF">BAUCODRAFT_237253</name>
</gene>
<dbReference type="EMBL" id="KB445560">
    <property type="protein sequence ID" value="EMC93336.1"/>
    <property type="molecule type" value="Genomic_DNA"/>
</dbReference>
<dbReference type="RefSeq" id="XP_007679533.1">
    <property type="nucleotide sequence ID" value="XM_007681343.1"/>
</dbReference>
<keyword evidence="2" id="KW-1185">Reference proteome</keyword>
<proteinExistence type="predicted"/>